<sequence length="241" mass="27433">MAHIYTGIGWTLKELNRPKEAAEATDRAVAIYREIGLPYVICTLRVEGSFWFSAKEYEKSMQCYQLALAEPQVDADLMDVARDVFNIASALLHLEKWEEALGYYLDSRARFKTQKAPLQVAFCDEDIAHCYVKLGNGTEAMHYAQKALDFGVTAQDDERIFWSKFKLGQAKKLMQDLDEGEKYLREAKALITGNRHPDWKIVCTIERDLADILTSRGQVEEAGDILRRIATIEESLEDEAA</sequence>
<dbReference type="PANTHER" id="PTHR46630">
    <property type="entry name" value="TETRATRICOPEPTIDE REPEAT PROTEIN 29"/>
    <property type="match status" value="1"/>
</dbReference>
<dbReference type="Gene3D" id="1.25.40.10">
    <property type="entry name" value="Tetratricopeptide repeat domain"/>
    <property type="match status" value="2"/>
</dbReference>
<accession>A0A6J6G0F2</accession>
<dbReference type="GO" id="GO:0005737">
    <property type="term" value="C:cytoplasm"/>
    <property type="evidence" value="ECO:0007669"/>
    <property type="project" value="UniProtKB-SubCell"/>
</dbReference>
<keyword evidence="4" id="KW-0802">TPR repeat</keyword>
<keyword evidence="2" id="KW-0963">Cytoplasm</keyword>
<organism evidence="5">
    <name type="scientific">freshwater metagenome</name>
    <dbReference type="NCBI Taxonomy" id="449393"/>
    <lineage>
        <taxon>unclassified sequences</taxon>
        <taxon>metagenomes</taxon>
        <taxon>ecological metagenomes</taxon>
    </lineage>
</organism>
<evidence type="ECO:0000256" key="3">
    <source>
        <dbReference type="ARBA" id="ARBA00022737"/>
    </source>
</evidence>
<evidence type="ECO:0000256" key="4">
    <source>
        <dbReference type="ARBA" id="ARBA00022803"/>
    </source>
</evidence>
<dbReference type="AlphaFoldDB" id="A0A6J6G0F2"/>
<gene>
    <name evidence="5" type="ORF">UFOPK1773_01037</name>
</gene>
<name>A0A6J6G0F2_9ZZZZ</name>
<dbReference type="InterPro" id="IPR011990">
    <property type="entry name" value="TPR-like_helical_dom_sf"/>
</dbReference>
<evidence type="ECO:0000313" key="5">
    <source>
        <dbReference type="EMBL" id="CAB4594762.1"/>
    </source>
</evidence>
<protein>
    <submittedName>
        <fullName evidence="5">Unannotated protein</fullName>
    </submittedName>
</protein>
<dbReference type="SMART" id="SM00028">
    <property type="entry name" value="TPR"/>
    <property type="match status" value="5"/>
</dbReference>
<dbReference type="PANTHER" id="PTHR46630:SF1">
    <property type="entry name" value="TETRATRICOPEPTIDE REPEAT PROTEIN 29"/>
    <property type="match status" value="1"/>
</dbReference>
<evidence type="ECO:0000256" key="2">
    <source>
        <dbReference type="ARBA" id="ARBA00022490"/>
    </source>
</evidence>
<keyword evidence="3" id="KW-0677">Repeat</keyword>
<dbReference type="SUPFAM" id="SSF48452">
    <property type="entry name" value="TPR-like"/>
    <property type="match status" value="1"/>
</dbReference>
<reference evidence="5" key="1">
    <citation type="submission" date="2020-05" db="EMBL/GenBank/DDBJ databases">
        <authorList>
            <person name="Chiriac C."/>
            <person name="Salcher M."/>
            <person name="Ghai R."/>
            <person name="Kavagutti S V."/>
        </authorList>
    </citation>
    <scope>NUCLEOTIDE SEQUENCE</scope>
</reference>
<comment type="subcellular location">
    <subcellularLocation>
        <location evidence="1">Cytoplasm</location>
    </subcellularLocation>
</comment>
<evidence type="ECO:0000256" key="1">
    <source>
        <dbReference type="ARBA" id="ARBA00004496"/>
    </source>
</evidence>
<proteinExistence type="predicted"/>
<dbReference type="InterPro" id="IPR019734">
    <property type="entry name" value="TPR_rpt"/>
</dbReference>
<dbReference type="InterPro" id="IPR051476">
    <property type="entry name" value="Bac_ResReg_Asp_Phosphatase"/>
</dbReference>
<dbReference type="EMBL" id="CAEZUA010000079">
    <property type="protein sequence ID" value="CAB4594762.1"/>
    <property type="molecule type" value="Genomic_DNA"/>
</dbReference>